<evidence type="ECO:0000313" key="4">
    <source>
        <dbReference type="EMBL" id="EGC34041.1"/>
    </source>
</evidence>
<dbReference type="FunCoup" id="F0ZPV1">
    <property type="interactions" value="722"/>
</dbReference>
<gene>
    <name evidence="4" type="ORF">DICPUDRAFT_15488</name>
</gene>
<dbReference type="SMART" id="SM00181">
    <property type="entry name" value="EGF"/>
    <property type="match status" value="1"/>
</dbReference>
<dbReference type="eggNOG" id="ENOG502RF8U">
    <property type="taxonomic scope" value="Eukaryota"/>
</dbReference>
<dbReference type="InterPro" id="IPR000742">
    <property type="entry name" value="EGF"/>
</dbReference>
<keyword evidence="2" id="KW-0812">Transmembrane</keyword>
<dbReference type="InterPro" id="IPR054484">
    <property type="entry name" value="ComC_SSD"/>
</dbReference>
<sequence length="726" mass="81305">IKCEFKIINTEPSYLVNSNDDLKIFTTDAPSDINNIKIYIFQANEVWEETVFTMPATNQFVIDQNQLSAYWGERLFRLEIVSQSVSTTNYAKIGFATPIFLNNDSVKKNSTTNNLYVYCRYLNNTQYTTYLRGISLVPVAPLEIPTNPDPLSPRLEYPDSEFQYIRGYPYLQCENSKSNDFITQNFMISVNLNTLAWEKIPRKGGVFRFKGYGLYPSNEKNITTYSLNFGYNDLSLYTPIPCQNITIVKYLGNQEYNATCIMDDYKEPTPNGLNFHALFPSESDTSQNYLDLYLPPSVLSASPSFYGTPKDITIKGESFCFYPNVTIGGSDCVVKSTDFYEGVIVCTFNSDVEGLTKTHRVTVSCPKNSPDSNPVGSGDVFMYSIDECALSKGFNGQVCSGNGTCIEETRKCNCKKGYSGFDCSNINNGQINPPIIDNTTSIIETNDSKFDIGLAQIRELDITNNPIKVYNLTTSIWKLEQSINENTEQLFNTTLGNNAIIKALLTINSNENLEMIYDFYGDNITLLPNSVKYQVEISNWNFDSSVNSLQLIFQSQISTEQCDSQTLTGQQNIQMYGDSIRSVKLTLVNGQTLVGTFSNRMRIDDRIIKSDIKVLTEEESIGIPSVSKDDSKNDSDKTKSIQNVYTAISISNFKTSAVIDPNFGVLVDSNLSISGSCGKKFESWKIALCVVLPIIAFAIAVIVVSIYRGRKRNIVVVNGKEINLNK</sequence>
<dbReference type="RefSeq" id="XP_003289445.1">
    <property type="nucleotide sequence ID" value="XM_003289397.1"/>
</dbReference>
<reference evidence="5" key="1">
    <citation type="journal article" date="2011" name="Genome Biol.">
        <title>Comparative genomics of the social amoebae Dictyostelium discoideum and Dictyostelium purpureum.</title>
        <authorList>
            <consortium name="US DOE Joint Genome Institute (JGI-PGF)"/>
            <person name="Sucgang R."/>
            <person name="Kuo A."/>
            <person name="Tian X."/>
            <person name="Salerno W."/>
            <person name="Parikh A."/>
            <person name="Feasley C.L."/>
            <person name="Dalin E."/>
            <person name="Tu H."/>
            <person name="Huang E."/>
            <person name="Barry K."/>
            <person name="Lindquist E."/>
            <person name="Shapiro H."/>
            <person name="Bruce D."/>
            <person name="Schmutz J."/>
            <person name="Salamov A."/>
            <person name="Fey P."/>
            <person name="Gaudet P."/>
            <person name="Anjard C."/>
            <person name="Babu M.M."/>
            <person name="Basu S."/>
            <person name="Bushmanova Y."/>
            <person name="van der Wel H."/>
            <person name="Katoh-Kurasawa M."/>
            <person name="Dinh C."/>
            <person name="Coutinho P.M."/>
            <person name="Saito T."/>
            <person name="Elias M."/>
            <person name="Schaap P."/>
            <person name="Kay R.R."/>
            <person name="Henrissat B."/>
            <person name="Eichinger L."/>
            <person name="Rivero F."/>
            <person name="Putnam N.H."/>
            <person name="West C.M."/>
            <person name="Loomis W.F."/>
            <person name="Chisholm R.L."/>
            <person name="Shaulsky G."/>
            <person name="Strassmann J.E."/>
            <person name="Queller D.C."/>
            <person name="Kuspa A."/>
            <person name="Grigoriev I.V."/>
        </authorList>
    </citation>
    <scope>NUCLEOTIDE SEQUENCE [LARGE SCALE GENOMIC DNA]</scope>
    <source>
        <strain evidence="5">QSDP1</strain>
    </source>
</reference>
<dbReference type="VEuPathDB" id="AmoebaDB:DICPUDRAFT_15488"/>
<evidence type="ECO:0000256" key="1">
    <source>
        <dbReference type="PROSITE-ProRule" id="PRU00076"/>
    </source>
</evidence>
<dbReference type="OrthoDB" id="21152at2759"/>
<dbReference type="KEGG" id="dpp:DICPUDRAFT_15488"/>
<dbReference type="Gene3D" id="2.60.40.10">
    <property type="entry name" value="Immunoglobulins"/>
    <property type="match status" value="1"/>
</dbReference>
<protein>
    <recommendedName>
        <fullName evidence="3">EGF-like domain-containing protein</fullName>
    </recommendedName>
</protein>
<proteinExistence type="predicted"/>
<keyword evidence="5" id="KW-1185">Reference proteome</keyword>
<dbReference type="STRING" id="5786.F0ZPV1"/>
<keyword evidence="1" id="KW-1015">Disulfide bond</keyword>
<keyword evidence="2" id="KW-1133">Transmembrane helix</keyword>
<dbReference type="Proteomes" id="UP000001064">
    <property type="component" value="Unassembled WGS sequence"/>
</dbReference>
<dbReference type="PANTHER" id="PTHR31378:SF5">
    <property type="entry name" value="EGF-LIKE DOMAIN-CONTAINING PROTEIN"/>
    <property type="match status" value="1"/>
</dbReference>
<dbReference type="GeneID" id="10502472"/>
<dbReference type="OMA" id="YLQCENS"/>
<dbReference type="PANTHER" id="PTHR31378">
    <property type="entry name" value="EGF-LIKE DOMAIN-CONTAINING PROTEIN-RELATED-RELATED"/>
    <property type="match status" value="1"/>
</dbReference>
<name>F0ZPV1_DICPU</name>
<feature type="disulfide bond" evidence="1">
    <location>
        <begin position="414"/>
        <end position="423"/>
    </location>
</feature>
<keyword evidence="1" id="KW-0245">EGF-like domain</keyword>
<feature type="transmembrane region" description="Helical" evidence="2">
    <location>
        <begin position="684"/>
        <end position="707"/>
    </location>
</feature>
<dbReference type="EMBL" id="GL871115">
    <property type="protein sequence ID" value="EGC34041.1"/>
    <property type="molecule type" value="Genomic_DNA"/>
</dbReference>
<dbReference type="Gene3D" id="2.10.25.10">
    <property type="entry name" value="Laminin"/>
    <property type="match status" value="1"/>
</dbReference>
<feature type="non-terminal residue" evidence="4">
    <location>
        <position position="726"/>
    </location>
</feature>
<dbReference type="PROSITE" id="PS01186">
    <property type="entry name" value="EGF_2"/>
    <property type="match status" value="1"/>
</dbReference>
<accession>F0ZPV1</accession>
<dbReference type="AlphaFoldDB" id="F0ZPV1"/>
<dbReference type="InParanoid" id="F0ZPV1"/>
<dbReference type="InterPro" id="IPR013783">
    <property type="entry name" value="Ig-like_fold"/>
</dbReference>
<evidence type="ECO:0000259" key="3">
    <source>
        <dbReference type="PROSITE" id="PS50026"/>
    </source>
</evidence>
<dbReference type="Pfam" id="PF22933">
    <property type="entry name" value="ComC_SSD"/>
    <property type="match status" value="1"/>
</dbReference>
<dbReference type="PROSITE" id="PS00022">
    <property type="entry name" value="EGF_1"/>
    <property type="match status" value="1"/>
</dbReference>
<evidence type="ECO:0000313" key="5">
    <source>
        <dbReference type="Proteomes" id="UP000001064"/>
    </source>
</evidence>
<keyword evidence="2" id="KW-0472">Membrane</keyword>
<evidence type="ECO:0000256" key="2">
    <source>
        <dbReference type="SAM" id="Phobius"/>
    </source>
</evidence>
<feature type="non-terminal residue" evidence="4">
    <location>
        <position position="1"/>
    </location>
</feature>
<organism evidence="4 5">
    <name type="scientific">Dictyostelium purpureum</name>
    <name type="common">Slime mold</name>
    <dbReference type="NCBI Taxonomy" id="5786"/>
    <lineage>
        <taxon>Eukaryota</taxon>
        <taxon>Amoebozoa</taxon>
        <taxon>Evosea</taxon>
        <taxon>Eumycetozoa</taxon>
        <taxon>Dictyostelia</taxon>
        <taxon>Dictyosteliales</taxon>
        <taxon>Dictyosteliaceae</taxon>
        <taxon>Dictyostelium</taxon>
    </lineage>
</organism>
<dbReference type="PROSITE" id="PS50026">
    <property type="entry name" value="EGF_3"/>
    <property type="match status" value="1"/>
</dbReference>
<comment type="caution">
    <text evidence="1">Lacks conserved residue(s) required for the propagation of feature annotation.</text>
</comment>
<feature type="domain" description="EGF-like" evidence="3">
    <location>
        <begin position="384"/>
        <end position="424"/>
    </location>
</feature>